<name>A0AAW2EFL8_9HYME</name>
<evidence type="ECO:0000313" key="2">
    <source>
        <dbReference type="Proteomes" id="UP001430953"/>
    </source>
</evidence>
<protein>
    <submittedName>
        <fullName evidence="1">Uncharacterized protein</fullName>
    </submittedName>
</protein>
<evidence type="ECO:0000313" key="1">
    <source>
        <dbReference type="EMBL" id="KAL0101785.1"/>
    </source>
</evidence>
<dbReference type="AlphaFoldDB" id="A0AAW2EFL8"/>
<reference evidence="1 2" key="1">
    <citation type="submission" date="2023-03" db="EMBL/GenBank/DDBJ databases">
        <title>High recombination rates correlate with genetic variation in Cardiocondyla obscurior ants.</title>
        <authorList>
            <person name="Errbii M."/>
        </authorList>
    </citation>
    <scope>NUCLEOTIDE SEQUENCE [LARGE SCALE GENOMIC DNA]</scope>
    <source>
        <strain evidence="1">Alpha-2009</strain>
        <tissue evidence="1">Whole body</tissue>
    </source>
</reference>
<dbReference type="Proteomes" id="UP001430953">
    <property type="component" value="Unassembled WGS sequence"/>
</dbReference>
<keyword evidence="2" id="KW-1185">Reference proteome</keyword>
<organism evidence="1 2">
    <name type="scientific">Cardiocondyla obscurior</name>
    <dbReference type="NCBI Taxonomy" id="286306"/>
    <lineage>
        <taxon>Eukaryota</taxon>
        <taxon>Metazoa</taxon>
        <taxon>Ecdysozoa</taxon>
        <taxon>Arthropoda</taxon>
        <taxon>Hexapoda</taxon>
        <taxon>Insecta</taxon>
        <taxon>Pterygota</taxon>
        <taxon>Neoptera</taxon>
        <taxon>Endopterygota</taxon>
        <taxon>Hymenoptera</taxon>
        <taxon>Apocrita</taxon>
        <taxon>Aculeata</taxon>
        <taxon>Formicoidea</taxon>
        <taxon>Formicidae</taxon>
        <taxon>Myrmicinae</taxon>
        <taxon>Cardiocondyla</taxon>
    </lineage>
</organism>
<accession>A0AAW2EFL8</accession>
<proteinExistence type="predicted"/>
<dbReference type="EMBL" id="JADYXP020000024">
    <property type="protein sequence ID" value="KAL0101785.1"/>
    <property type="molecule type" value="Genomic_DNA"/>
</dbReference>
<gene>
    <name evidence="1" type="ORF">PUN28_019135</name>
</gene>
<comment type="caution">
    <text evidence="1">The sequence shown here is derived from an EMBL/GenBank/DDBJ whole genome shotgun (WGS) entry which is preliminary data.</text>
</comment>
<sequence length="159" mass="19132">MRVGGLWVEFGIHHLLNLLDLRLVRWWQYWLEELRPLLDLDPFHLVGAVGRGYARPSIHVAIQFIEALPSDCKRFPRIWNHAEVTRLVEVISIVMTIAQVLLRSENVTALAEHLTLLKMIISFRVRRRAERVSCFWFDRRWWRSRLWYARLTEKKQITF</sequence>